<sequence>MQGYARPYKQEYNNVAKPIKFYEENDLISAATLARTRSQNETSNKTHPPFQSIRPSALLHTPKLFLNVRESQDELSSSEEHVSDSTQQSLVRSLDSLVLHQQLHQQYQHGKPSVVDVNLIIDDPSQLTVSTEAPPMTTITDDHYYATIQRSNYKKRSILDPPNMPSRYQSDQDEEQNDDYESVWSTDGEEEEEEDYGVEYDLPDFSQPNHQLIVDLSMEPATNGFNQNDPNSQVEEDEEEADEDDVILVVGQLTTLKPTTNSYEKELFSAEHTTQSNVEQQISPTQVIGLNEWPVQIGLQARPMQPGSVNKLADSQMGNENGRQTFLEAQKFNGQQWENRSVGSSNFQVNSERLDISKSSGSVAESRDDSALPYFVHSQFMNSPVTNSYMASKQMNKTKPPEISLDLLEIVDGMTNHYGNPRQTKPTTVSSTASVPEILRDWSDSSEDQIPTTTAEPDEPFYYINSEEETDQDFDYPEENEDDAKSIIRITQNAEIINSNSATENKLPLTTSMGRPPYFVNSAQLEPFHPKIDLSDETGQMLNPIGVIDRRMDLHSYNGINFGDPPDLIDGSAFIIPFPDDPVIPFRPSLNLNLQQQQQQTPTIFPLERKENFQENNNFAVTSNRVQPFVQQPKVITGPNSVSPSTNKAGAPYAYVTQEEIISQHPTEMKNSIQERSSYSAMASSSRLTSVPSQSVKSDGVLRIPMDDDNGVTFTPIPTRPFAQSPHVTWATTKARYGPYFVSSAPTNQQHPGNYNTEQGIRKQAIETIKNPTGIISDKEIEKSKSTSVNRGQPPYFVTSSTPTPLFQPTQLKESTRKPTDIIKTPVNEQAVANNQGTTTRLRPEETKKSFNFVTSDPIQTSPRPQPPHPTISRPIELIDSSSESDEMEQILDIGLIESVGVIPNPIGISNKKNVVVVPKHIISNIAQAPSATFKGDLKQIPLPSKLNTSIEQPTITTMIVNHGMGSFVVTSPVPFSAQQMVTHPSKATITATVKPPNVINSYESENTSYKFDKNSTVAEMEKTTGIVQNPIGISNKNNVFVVPKSASSIIRPPILPKSFPVDLLIMKRHGLVNDKEQQMLRPVGRVVNHQMGSFVVTTNPINQSFTDPADFIQPDTTTTASIESPFFIGSVEPVQQIGINNPEEKTTSKPIGRVVQKPIGIGNSKTVVRSPPRTPSASSGRPPYFAKGTTAEPFQPVYLNQHSMSKLVEEISKLQRGSDNGNSKGNIDPSVGLDVVQPSLNGSPTGRFMKPTLSRINNQQQRAQKTSLRRPSGKAGSPSNLLSLISVSQNITRQPDANLSPGNKTPKNPATKSSNRKTQ</sequence>
<feature type="compositionally biased region" description="Acidic residues" evidence="1">
    <location>
        <begin position="171"/>
        <end position="196"/>
    </location>
</feature>
<dbReference type="InParanoid" id="E9HRV2"/>
<accession>E9HRV2</accession>
<feature type="compositionally biased region" description="Polar residues" evidence="1">
    <location>
        <begin position="223"/>
        <end position="233"/>
    </location>
</feature>
<feature type="region of interest" description="Disordered" evidence="1">
    <location>
        <begin position="220"/>
        <end position="243"/>
    </location>
</feature>
<feature type="compositionally biased region" description="Polar residues" evidence="1">
    <location>
        <begin position="798"/>
        <end position="813"/>
    </location>
</feature>
<feature type="compositionally biased region" description="Polar residues" evidence="1">
    <location>
        <begin position="1255"/>
        <end position="1267"/>
    </location>
</feature>
<organism evidence="2 3">
    <name type="scientific">Daphnia pulex</name>
    <name type="common">Water flea</name>
    <dbReference type="NCBI Taxonomy" id="6669"/>
    <lineage>
        <taxon>Eukaryota</taxon>
        <taxon>Metazoa</taxon>
        <taxon>Ecdysozoa</taxon>
        <taxon>Arthropoda</taxon>
        <taxon>Crustacea</taxon>
        <taxon>Branchiopoda</taxon>
        <taxon>Diplostraca</taxon>
        <taxon>Cladocera</taxon>
        <taxon>Anomopoda</taxon>
        <taxon>Daphniidae</taxon>
        <taxon>Daphnia</taxon>
    </lineage>
</organism>
<feature type="region of interest" description="Disordered" evidence="1">
    <location>
        <begin position="1142"/>
        <end position="1190"/>
    </location>
</feature>
<dbReference type="EMBL" id="GL732741">
    <property type="protein sequence ID" value="EFX65531.1"/>
    <property type="molecule type" value="Genomic_DNA"/>
</dbReference>
<feature type="compositionally biased region" description="Acidic residues" evidence="1">
    <location>
        <begin position="234"/>
        <end position="243"/>
    </location>
</feature>
<evidence type="ECO:0000313" key="2">
    <source>
        <dbReference type="EMBL" id="EFX65531.1"/>
    </source>
</evidence>
<feature type="compositionally biased region" description="Polar residues" evidence="1">
    <location>
        <begin position="1216"/>
        <end position="1226"/>
    </location>
</feature>
<dbReference type="OrthoDB" id="6353366at2759"/>
<dbReference type="KEGG" id="dpx:DAPPUDRAFT_333100"/>
<dbReference type="HOGENOM" id="CLU_259950_0_0_1"/>
<proteinExistence type="predicted"/>
<feature type="region of interest" description="Disordered" evidence="1">
    <location>
        <begin position="1216"/>
        <end position="1320"/>
    </location>
</feature>
<reference evidence="2 3" key="1">
    <citation type="journal article" date="2011" name="Science">
        <title>The ecoresponsive genome of Daphnia pulex.</title>
        <authorList>
            <person name="Colbourne J.K."/>
            <person name="Pfrender M.E."/>
            <person name="Gilbert D."/>
            <person name="Thomas W.K."/>
            <person name="Tucker A."/>
            <person name="Oakley T.H."/>
            <person name="Tokishita S."/>
            <person name="Aerts A."/>
            <person name="Arnold G.J."/>
            <person name="Basu M.K."/>
            <person name="Bauer D.J."/>
            <person name="Caceres C.E."/>
            <person name="Carmel L."/>
            <person name="Casola C."/>
            <person name="Choi J.H."/>
            <person name="Detter J.C."/>
            <person name="Dong Q."/>
            <person name="Dusheyko S."/>
            <person name="Eads B.D."/>
            <person name="Frohlich T."/>
            <person name="Geiler-Samerotte K.A."/>
            <person name="Gerlach D."/>
            <person name="Hatcher P."/>
            <person name="Jogdeo S."/>
            <person name="Krijgsveld J."/>
            <person name="Kriventseva E.V."/>
            <person name="Kultz D."/>
            <person name="Laforsch C."/>
            <person name="Lindquist E."/>
            <person name="Lopez J."/>
            <person name="Manak J.R."/>
            <person name="Muller J."/>
            <person name="Pangilinan J."/>
            <person name="Patwardhan R.P."/>
            <person name="Pitluck S."/>
            <person name="Pritham E.J."/>
            <person name="Rechtsteiner A."/>
            <person name="Rho M."/>
            <person name="Rogozin I.B."/>
            <person name="Sakarya O."/>
            <person name="Salamov A."/>
            <person name="Schaack S."/>
            <person name="Shapiro H."/>
            <person name="Shiga Y."/>
            <person name="Skalitzky C."/>
            <person name="Smith Z."/>
            <person name="Souvorov A."/>
            <person name="Sung W."/>
            <person name="Tang Z."/>
            <person name="Tsuchiya D."/>
            <person name="Tu H."/>
            <person name="Vos H."/>
            <person name="Wang M."/>
            <person name="Wolf Y.I."/>
            <person name="Yamagata H."/>
            <person name="Yamada T."/>
            <person name="Ye Y."/>
            <person name="Shaw J.R."/>
            <person name="Andrews J."/>
            <person name="Crease T.J."/>
            <person name="Tang H."/>
            <person name="Lucas S.M."/>
            <person name="Robertson H.M."/>
            <person name="Bork P."/>
            <person name="Koonin E.V."/>
            <person name="Zdobnov E.M."/>
            <person name="Grigoriev I.V."/>
            <person name="Lynch M."/>
            <person name="Boore J.L."/>
        </authorList>
    </citation>
    <scope>NUCLEOTIDE SEQUENCE [LARGE SCALE GENOMIC DNA]</scope>
</reference>
<dbReference type="Proteomes" id="UP000000305">
    <property type="component" value="Unassembled WGS sequence"/>
</dbReference>
<feature type="compositionally biased region" description="Polar residues" evidence="1">
    <location>
        <begin position="1278"/>
        <end position="1314"/>
    </location>
</feature>
<keyword evidence="3" id="KW-1185">Reference proteome</keyword>
<name>E9HRV2_DAPPU</name>
<evidence type="ECO:0000256" key="1">
    <source>
        <dbReference type="SAM" id="MobiDB-lite"/>
    </source>
</evidence>
<feature type="region of interest" description="Disordered" evidence="1">
    <location>
        <begin position="783"/>
        <end position="815"/>
    </location>
</feature>
<feature type="region of interest" description="Disordered" evidence="1">
    <location>
        <begin position="155"/>
        <end position="196"/>
    </location>
</feature>
<evidence type="ECO:0000313" key="3">
    <source>
        <dbReference type="Proteomes" id="UP000000305"/>
    </source>
</evidence>
<protein>
    <submittedName>
        <fullName evidence="2">Uncharacterized protein</fullName>
    </submittedName>
</protein>
<gene>
    <name evidence="2" type="ORF">DAPPUDRAFT_333100</name>
</gene>